<dbReference type="GO" id="GO:0046394">
    <property type="term" value="P:carboxylic acid biosynthetic process"/>
    <property type="evidence" value="ECO:0007669"/>
    <property type="project" value="UniProtKB-ARBA"/>
</dbReference>
<accession>A0A6I0FBM9</accession>
<dbReference type="SUPFAM" id="SSF56752">
    <property type="entry name" value="D-aminoacid aminotransferase-like PLP-dependent enzymes"/>
    <property type="match status" value="1"/>
</dbReference>
<keyword evidence="3 5" id="KW-0663">Pyridoxal phosphate</keyword>
<keyword evidence="7" id="KW-1185">Reference proteome</keyword>
<dbReference type="PANTHER" id="PTHR42743:SF11">
    <property type="entry name" value="AMINODEOXYCHORISMATE LYASE"/>
    <property type="match status" value="1"/>
</dbReference>
<dbReference type="InterPro" id="IPR043132">
    <property type="entry name" value="BCAT-like_C"/>
</dbReference>
<protein>
    <submittedName>
        <fullName evidence="6">Aminotransferase IV</fullName>
    </submittedName>
</protein>
<dbReference type="GO" id="GO:0008652">
    <property type="term" value="P:amino acid biosynthetic process"/>
    <property type="evidence" value="ECO:0007669"/>
    <property type="project" value="UniProtKB-ARBA"/>
</dbReference>
<dbReference type="PROSITE" id="PS00770">
    <property type="entry name" value="AA_TRANSFER_CLASS_4"/>
    <property type="match status" value="1"/>
</dbReference>
<dbReference type="EMBL" id="WBZC01000002">
    <property type="protein sequence ID" value="KAB3539655.1"/>
    <property type="molecule type" value="Genomic_DNA"/>
</dbReference>
<dbReference type="CDD" id="cd00449">
    <property type="entry name" value="PLPDE_IV"/>
    <property type="match status" value="1"/>
</dbReference>
<dbReference type="InterPro" id="IPR043131">
    <property type="entry name" value="BCAT-like_N"/>
</dbReference>
<dbReference type="GO" id="GO:0005829">
    <property type="term" value="C:cytosol"/>
    <property type="evidence" value="ECO:0007669"/>
    <property type="project" value="TreeGrafter"/>
</dbReference>
<dbReference type="FunFam" id="3.20.10.10:FF:000002">
    <property type="entry name" value="D-alanine aminotransferase"/>
    <property type="match status" value="1"/>
</dbReference>
<dbReference type="Pfam" id="PF01063">
    <property type="entry name" value="Aminotran_4"/>
    <property type="match status" value="1"/>
</dbReference>
<organism evidence="6 7">
    <name type="scientific">Alkaliphilus pronyensis</name>
    <dbReference type="NCBI Taxonomy" id="1482732"/>
    <lineage>
        <taxon>Bacteria</taxon>
        <taxon>Bacillati</taxon>
        <taxon>Bacillota</taxon>
        <taxon>Clostridia</taxon>
        <taxon>Peptostreptococcales</taxon>
        <taxon>Natronincolaceae</taxon>
        <taxon>Alkaliphilus</taxon>
    </lineage>
</organism>
<sequence>MGRVTNMVNNKQDIELQYYILNDNVYATANLKDYDLSVSTSVYEVIRVFSRVPLFEKEHLNRLETSISLLGFSYSPNVEELQRNIHRLIHLNKVENHNIKIVINNFDKEEPNIFLFFIKSSYPKHELYKTGVKTILYSTQRSNPNAKVVMQQQRQLLNEVITQHNAYEALLVDATNSITEGSRSNVFFVKDNTIVTAPSSDVLVGITRNRVIELCTKHGIAVTEKTINVSFLEEADGLFLTGTSPKILPISAVENRSFRSAENSIIVKLMNAYDELIKDYVNNYITPIH</sequence>
<name>A0A6I0FBM9_9FIRM</name>
<evidence type="ECO:0000256" key="5">
    <source>
        <dbReference type="RuleBase" id="RU004516"/>
    </source>
</evidence>
<evidence type="ECO:0000256" key="4">
    <source>
        <dbReference type="RuleBase" id="RU004106"/>
    </source>
</evidence>
<evidence type="ECO:0000256" key="1">
    <source>
        <dbReference type="ARBA" id="ARBA00001933"/>
    </source>
</evidence>
<dbReference type="InterPro" id="IPR018300">
    <property type="entry name" value="Aminotrans_IV_CS"/>
</dbReference>
<reference evidence="6 7" key="1">
    <citation type="submission" date="2019-10" db="EMBL/GenBank/DDBJ databases">
        <title>Alkaliphilus serpentinus sp. nov. and Alkaliphilus pronyensis sp. nov., two novel anaerobic alkaliphilic species isolated from the serpentinized-hosted hydrothermal field of the Prony Bay (New Caledonia).</title>
        <authorList>
            <person name="Postec A."/>
        </authorList>
    </citation>
    <scope>NUCLEOTIDE SEQUENCE [LARGE SCALE GENOMIC DNA]</scope>
    <source>
        <strain evidence="6 7">LacV</strain>
    </source>
</reference>
<evidence type="ECO:0000313" key="7">
    <source>
        <dbReference type="Proteomes" id="UP000432715"/>
    </source>
</evidence>
<dbReference type="Gene3D" id="3.30.470.10">
    <property type="match status" value="1"/>
</dbReference>
<keyword evidence="6" id="KW-0032">Aminotransferase</keyword>
<comment type="cofactor">
    <cofactor evidence="1 5">
        <name>pyridoxal 5'-phosphate</name>
        <dbReference type="ChEBI" id="CHEBI:597326"/>
    </cofactor>
</comment>
<evidence type="ECO:0000313" key="6">
    <source>
        <dbReference type="EMBL" id="KAB3539655.1"/>
    </source>
</evidence>
<proteinExistence type="inferred from homology"/>
<dbReference type="Proteomes" id="UP000432715">
    <property type="component" value="Unassembled WGS sequence"/>
</dbReference>
<gene>
    <name evidence="6" type="ORF">F8154_00440</name>
</gene>
<dbReference type="InterPro" id="IPR001544">
    <property type="entry name" value="Aminotrans_IV"/>
</dbReference>
<evidence type="ECO:0000256" key="3">
    <source>
        <dbReference type="ARBA" id="ARBA00022898"/>
    </source>
</evidence>
<keyword evidence="6" id="KW-0808">Transferase</keyword>
<dbReference type="InterPro" id="IPR050571">
    <property type="entry name" value="Class-IV_PLP-Dep_Aminotrnsfr"/>
</dbReference>
<dbReference type="AlphaFoldDB" id="A0A6I0FBM9"/>
<dbReference type="Gene3D" id="3.20.10.10">
    <property type="entry name" value="D-amino Acid Aminotransferase, subunit A, domain 2"/>
    <property type="match status" value="1"/>
</dbReference>
<comment type="similarity">
    <text evidence="2 4">Belongs to the class-IV pyridoxal-phosphate-dependent aminotransferase family.</text>
</comment>
<dbReference type="GO" id="GO:0008483">
    <property type="term" value="F:transaminase activity"/>
    <property type="evidence" value="ECO:0007669"/>
    <property type="project" value="UniProtKB-KW"/>
</dbReference>
<comment type="caution">
    <text evidence="6">The sequence shown here is derived from an EMBL/GenBank/DDBJ whole genome shotgun (WGS) entry which is preliminary data.</text>
</comment>
<evidence type="ECO:0000256" key="2">
    <source>
        <dbReference type="ARBA" id="ARBA00009320"/>
    </source>
</evidence>
<dbReference type="PANTHER" id="PTHR42743">
    <property type="entry name" value="AMINO-ACID AMINOTRANSFERASE"/>
    <property type="match status" value="1"/>
</dbReference>
<dbReference type="InterPro" id="IPR036038">
    <property type="entry name" value="Aminotransferase-like"/>
</dbReference>
<dbReference type="OrthoDB" id="9805628at2"/>